<protein>
    <recommendedName>
        <fullName evidence="1">Heterokaryon incompatibility domain-containing protein</fullName>
    </recommendedName>
</protein>
<evidence type="ECO:0000259" key="1">
    <source>
        <dbReference type="Pfam" id="PF06985"/>
    </source>
</evidence>
<dbReference type="InterPro" id="IPR010730">
    <property type="entry name" value="HET"/>
</dbReference>
<dbReference type="STRING" id="113226.A0A139IKK5"/>
<dbReference type="OrthoDB" id="674604at2759"/>
<feature type="domain" description="Heterokaryon incompatibility" evidence="1">
    <location>
        <begin position="26"/>
        <end position="112"/>
    </location>
</feature>
<dbReference type="PANTHER" id="PTHR10622">
    <property type="entry name" value="HET DOMAIN-CONTAINING PROTEIN"/>
    <property type="match status" value="1"/>
</dbReference>
<evidence type="ECO:0000313" key="3">
    <source>
        <dbReference type="Proteomes" id="UP000073492"/>
    </source>
</evidence>
<comment type="caution">
    <text evidence="2">The sequence shown here is derived from an EMBL/GenBank/DDBJ whole genome shotgun (WGS) entry which is preliminary data.</text>
</comment>
<name>A0A139IKK5_9PEZI</name>
<dbReference type="PANTHER" id="PTHR10622:SF12">
    <property type="entry name" value="HET DOMAIN-CONTAINING PROTEIN"/>
    <property type="match status" value="1"/>
</dbReference>
<dbReference type="EMBL" id="LFZO01000063">
    <property type="protein sequence ID" value="KXT15220.1"/>
    <property type="molecule type" value="Genomic_DNA"/>
</dbReference>
<sequence>MRYFSITPTSWDSATLAPIRRLTLPVASLCTIDKRSSAKLSEAINSMYRGYLDASVCYVFLTDYKHNVNAAVPSDPMADHHKSPNTVKRCTAQLDESLGKCQWFTRGWVLQELIAPRNVYFYDSKCPAAGYERHATIGSSLTTTSEWISVTLNCVRAVGAKLTICIVLQRRLEIDDLEDAHIETPVIKPLGSWDENARILTLKTVGLSGGSEQNWSSLRRNLRTTSGNPMMLKVGLHCCWIEYSMAYVAPAGTRWHNSPARKNREMVGFEQEEKPWLPVLRVSAKYITFGHELLWSLAIQEIAELDAESVTVVTKDDTNLLGNLQQDN</sequence>
<evidence type="ECO:0000313" key="2">
    <source>
        <dbReference type="EMBL" id="KXT15220.1"/>
    </source>
</evidence>
<organism evidence="2 3">
    <name type="scientific">Pseudocercospora musae</name>
    <dbReference type="NCBI Taxonomy" id="113226"/>
    <lineage>
        <taxon>Eukaryota</taxon>
        <taxon>Fungi</taxon>
        <taxon>Dikarya</taxon>
        <taxon>Ascomycota</taxon>
        <taxon>Pezizomycotina</taxon>
        <taxon>Dothideomycetes</taxon>
        <taxon>Dothideomycetidae</taxon>
        <taxon>Mycosphaerellales</taxon>
        <taxon>Mycosphaerellaceae</taxon>
        <taxon>Pseudocercospora</taxon>
    </lineage>
</organism>
<gene>
    <name evidence="2" type="ORF">AC579_1372</name>
</gene>
<accession>A0A139IKK5</accession>
<dbReference type="Pfam" id="PF06985">
    <property type="entry name" value="HET"/>
    <property type="match status" value="1"/>
</dbReference>
<keyword evidence="3" id="KW-1185">Reference proteome</keyword>
<proteinExistence type="predicted"/>
<dbReference type="AlphaFoldDB" id="A0A139IKK5"/>
<reference evidence="2 3" key="1">
    <citation type="submission" date="2015-07" db="EMBL/GenBank/DDBJ databases">
        <title>Comparative genomics of the Sigatoka disease complex on banana suggests a link between parallel evolutionary changes in Pseudocercospora fijiensis and Pseudocercospora eumusae and increased virulence on the banana host.</title>
        <authorList>
            <person name="Chang T.-C."/>
            <person name="Salvucci A."/>
            <person name="Crous P.W."/>
            <person name="Stergiopoulos I."/>
        </authorList>
    </citation>
    <scope>NUCLEOTIDE SEQUENCE [LARGE SCALE GENOMIC DNA]</scope>
    <source>
        <strain evidence="2 3">CBS 116634</strain>
    </source>
</reference>
<dbReference type="Proteomes" id="UP000073492">
    <property type="component" value="Unassembled WGS sequence"/>
</dbReference>